<dbReference type="AlphaFoldDB" id="A0AAN7ZN45"/>
<dbReference type="Proteomes" id="UP001329430">
    <property type="component" value="Chromosome 2"/>
</dbReference>
<dbReference type="Pfam" id="PF02597">
    <property type="entry name" value="ThiS"/>
    <property type="match status" value="1"/>
</dbReference>
<dbReference type="Gene3D" id="3.10.20.30">
    <property type="match status" value="1"/>
</dbReference>
<keyword evidence="8" id="KW-1185">Reference proteome</keyword>
<name>A0AAN7ZN45_9COLE</name>
<dbReference type="GO" id="GO:0006777">
    <property type="term" value="P:Mo-molybdopterin cofactor biosynthetic process"/>
    <property type="evidence" value="ECO:0007669"/>
    <property type="project" value="UniProtKB-UniRule"/>
</dbReference>
<dbReference type="InterPro" id="IPR016155">
    <property type="entry name" value="Mopterin_synth/thiamin_S_b"/>
</dbReference>
<dbReference type="InterPro" id="IPR012675">
    <property type="entry name" value="Beta-grasp_dom_sf"/>
</dbReference>
<reference evidence="7 8" key="1">
    <citation type="journal article" date="2024" name="Insects">
        <title>An Improved Chromosome-Level Genome Assembly of the Firefly Pyrocoelia pectoralis.</title>
        <authorList>
            <person name="Fu X."/>
            <person name="Meyer-Rochow V.B."/>
            <person name="Ballantyne L."/>
            <person name="Zhu X."/>
        </authorList>
    </citation>
    <scope>NUCLEOTIDE SEQUENCE [LARGE SCALE GENOMIC DNA]</scope>
    <source>
        <strain evidence="7">XCY_ONT2</strain>
    </source>
</reference>
<dbReference type="FunFam" id="3.10.20.30:FF:000010">
    <property type="entry name" value="Molybdopterin synthase sulfur carrier subunit"/>
    <property type="match status" value="1"/>
</dbReference>
<feature type="modified residue" description="1-thioglycine; alternate" evidence="6">
    <location>
        <position position="84"/>
    </location>
</feature>
<keyword evidence="2 6" id="KW-0963">Cytoplasm</keyword>
<evidence type="ECO:0000256" key="1">
    <source>
        <dbReference type="ARBA" id="ARBA00005046"/>
    </source>
</evidence>
<protein>
    <recommendedName>
        <fullName evidence="6">Molybdopterin synthase sulfur carrier subunit</fullName>
    </recommendedName>
    <alternativeName>
        <fullName evidence="6">Molybdenum cofactor synthesis protein 2 small subunit</fullName>
    </alternativeName>
    <alternativeName>
        <fullName evidence="6">Molybdenum cofactor synthesis protein 2A</fullName>
        <shortName evidence="6">MOCS2A</shortName>
    </alternativeName>
    <alternativeName>
        <fullName evidence="6">Sulfur carrier protein MOCS2A</fullName>
    </alternativeName>
</protein>
<comment type="subcellular location">
    <subcellularLocation>
        <location evidence="6">Cytoplasm</location>
    </subcellularLocation>
</comment>
<comment type="miscellaneous">
    <text evidence="6">This protein is produced by a bicistronic gene which also produces the large subunit (MOCS2B).</text>
</comment>
<dbReference type="GO" id="GO:0000166">
    <property type="term" value="F:nucleotide binding"/>
    <property type="evidence" value="ECO:0007669"/>
    <property type="project" value="UniProtKB-KW"/>
</dbReference>
<comment type="similarity">
    <text evidence="6">Belongs to the MoaD family. MOCS2A subfamily.</text>
</comment>
<gene>
    <name evidence="6" type="primary">Mocs2</name>
    <name evidence="7" type="ORF">RI129_003514</name>
</gene>
<evidence type="ECO:0000313" key="7">
    <source>
        <dbReference type="EMBL" id="KAK5648622.1"/>
    </source>
</evidence>
<evidence type="ECO:0000256" key="3">
    <source>
        <dbReference type="ARBA" id="ARBA00022553"/>
    </source>
</evidence>
<keyword evidence="4 6" id="KW-0547">Nucleotide-binding</keyword>
<dbReference type="GO" id="GO:0030366">
    <property type="term" value="F:molybdopterin synthase activity"/>
    <property type="evidence" value="ECO:0007669"/>
    <property type="project" value="UniProtKB-UniRule"/>
</dbReference>
<dbReference type="PANTHER" id="PTHR33359">
    <property type="entry name" value="MOLYBDOPTERIN SYNTHASE SULFUR CARRIER SUBUNIT"/>
    <property type="match status" value="1"/>
</dbReference>
<dbReference type="EMBL" id="JAVRBK010000002">
    <property type="protein sequence ID" value="KAK5648622.1"/>
    <property type="molecule type" value="Genomic_DNA"/>
</dbReference>
<proteinExistence type="inferred from homology"/>
<dbReference type="InterPro" id="IPR003749">
    <property type="entry name" value="ThiS/MoaD-like"/>
</dbReference>
<evidence type="ECO:0000256" key="6">
    <source>
        <dbReference type="HAMAP-Rule" id="MF_03051"/>
    </source>
</evidence>
<dbReference type="PANTHER" id="PTHR33359:SF1">
    <property type="entry name" value="MOLYBDOPTERIN SYNTHASE SULFUR CARRIER SUBUNIT"/>
    <property type="match status" value="1"/>
</dbReference>
<dbReference type="InterPro" id="IPR044672">
    <property type="entry name" value="MOCS2A"/>
</dbReference>
<sequence length="84" mass="9325">MNIEIEILFFAKARELSGKNQAIISVSSIISFEDLLSVIVQEFDLDAIKHCCMLSVNEEYVNFEDTLHLKQGDIVAIIPPISGG</sequence>
<accession>A0AAN7ZN45</accession>
<evidence type="ECO:0000256" key="4">
    <source>
        <dbReference type="ARBA" id="ARBA00022741"/>
    </source>
</evidence>
<dbReference type="InterPro" id="IPR028887">
    <property type="entry name" value="MOCS2A_euk"/>
</dbReference>
<dbReference type="CDD" id="cd00754">
    <property type="entry name" value="Ubl_MoaD"/>
    <property type="match status" value="1"/>
</dbReference>
<comment type="caution">
    <text evidence="7">The sequence shown here is derived from an EMBL/GenBank/DDBJ whole genome shotgun (WGS) entry which is preliminary data.</text>
</comment>
<comment type="subunit">
    <text evidence="6">Heterotetramer; composed of 2 small (MOCS2A) and 2 large (MOCS2B) subunits.</text>
</comment>
<dbReference type="GO" id="GO:1990140">
    <property type="term" value="C:molybdopterin synthase complex"/>
    <property type="evidence" value="ECO:0007669"/>
    <property type="project" value="UniProtKB-UniRule"/>
</dbReference>
<evidence type="ECO:0000256" key="5">
    <source>
        <dbReference type="ARBA" id="ARBA00023150"/>
    </source>
</evidence>
<keyword evidence="3 6" id="KW-0597">Phosphoprotein</keyword>
<organism evidence="7 8">
    <name type="scientific">Pyrocoelia pectoralis</name>
    <dbReference type="NCBI Taxonomy" id="417401"/>
    <lineage>
        <taxon>Eukaryota</taxon>
        <taxon>Metazoa</taxon>
        <taxon>Ecdysozoa</taxon>
        <taxon>Arthropoda</taxon>
        <taxon>Hexapoda</taxon>
        <taxon>Insecta</taxon>
        <taxon>Pterygota</taxon>
        <taxon>Neoptera</taxon>
        <taxon>Endopterygota</taxon>
        <taxon>Coleoptera</taxon>
        <taxon>Polyphaga</taxon>
        <taxon>Elateriformia</taxon>
        <taxon>Elateroidea</taxon>
        <taxon>Lampyridae</taxon>
        <taxon>Lampyrinae</taxon>
        <taxon>Pyrocoelia</taxon>
    </lineage>
</organism>
<dbReference type="HAMAP" id="MF_03051">
    <property type="entry name" value="MOCS2A"/>
    <property type="match status" value="1"/>
</dbReference>
<keyword evidence="5 6" id="KW-0501">Molybdenum cofactor biosynthesis</keyword>
<comment type="function">
    <text evidence="6">Acts as a sulfur carrier required for molybdopterin biosynthesis. Component of the molybdopterin synthase complex that catalyzes the conversion of precursor Z into molybdopterin by mediating the incorporation of 2 sulfur atoms into precursor Z to generate a dithiolene group. In the complex, serves as sulfur donor by being thiocarboxylated (-COSH) at its C-terminus by MOCS3. After interaction with MOCS2B, the sulfur is then transferred to precursor Z to form molybdopterin.</text>
</comment>
<comment type="pathway">
    <text evidence="1 6">Cofactor biosynthesis; molybdopterin biosynthesis.</text>
</comment>
<comment type="PTM">
    <text evidence="6">C-terminal thiocarboxylation occurs in 2 steps, it is first acyl-adenylated (-COAMP) via the hesA/moeB/thiF part of MOCS3, then thiocarboxylated (-COSH) via the rhodanese domain of MOCS3.</text>
</comment>
<feature type="modified residue" description="Glycyl adenylate; alternate" evidence="6">
    <location>
        <position position="84"/>
    </location>
</feature>
<evidence type="ECO:0000313" key="8">
    <source>
        <dbReference type="Proteomes" id="UP001329430"/>
    </source>
</evidence>
<evidence type="ECO:0000256" key="2">
    <source>
        <dbReference type="ARBA" id="ARBA00022490"/>
    </source>
</evidence>
<dbReference type="SUPFAM" id="SSF54285">
    <property type="entry name" value="MoaD/ThiS"/>
    <property type="match status" value="1"/>
</dbReference>
<dbReference type="GO" id="GO:1990133">
    <property type="term" value="C:molybdopterin adenylyltransferase complex"/>
    <property type="evidence" value="ECO:0007669"/>
    <property type="project" value="TreeGrafter"/>
</dbReference>